<evidence type="ECO:0000313" key="2">
    <source>
        <dbReference type="EMBL" id="KAK5845301.1"/>
    </source>
</evidence>
<accession>A0ABR0R257</accession>
<dbReference type="EMBL" id="JARKNE010000001">
    <property type="protein sequence ID" value="KAK5845301.1"/>
    <property type="molecule type" value="Genomic_DNA"/>
</dbReference>
<dbReference type="Proteomes" id="UP001358586">
    <property type="component" value="Chromosome 1"/>
</dbReference>
<comment type="caution">
    <text evidence="2">The sequence shown here is derived from an EMBL/GenBank/DDBJ whole genome shotgun (WGS) entry which is preliminary data.</text>
</comment>
<gene>
    <name evidence="2" type="ORF">PVK06_001471</name>
</gene>
<protein>
    <submittedName>
        <fullName evidence="2">Uncharacterized protein</fullName>
    </submittedName>
</protein>
<proteinExistence type="predicted"/>
<keyword evidence="3" id="KW-1185">Reference proteome</keyword>
<sequence>MHSMQENMHYMQGQLDQILQVFQNSATSSEEEGKENAKAIILQFGVVIQESVRPVSEEVREKENSTYTPSVGDGVEESVEEEVKPKQSELKDKLTIPPSQELVPFPTRLEKRKNERVTSFSVSSICLKH</sequence>
<name>A0ABR0R257_GOSAR</name>
<reference evidence="2 3" key="1">
    <citation type="submission" date="2023-03" db="EMBL/GenBank/DDBJ databases">
        <title>WGS of Gossypium arboreum.</title>
        <authorList>
            <person name="Yu D."/>
        </authorList>
    </citation>
    <scope>NUCLEOTIDE SEQUENCE [LARGE SCALE GENOMIC DNA]</scope>
    <source>
        <tissue evidence="2">Leaf</tissue>
    </source>
</reference>
<organism evidence="2 3">
    <name type="scientific">Gossypium arboreum</name>
    <name type="common">Tree cotton</name>
    <name type="synonym">Gossypium nanking</name>
    <dbReference type="NCBI Taxonomy" id="29729"/>
    <lineage>
        <taxon>Eukaryota</taxon>
        <taxon>Viridiplantae</taxon>
        <taxon>Streptophyta</taxon>
        <taxon>Embryophyta</taxon>
        <taxon>Tracheophyta</taxon>
        <taxon>Spermatophyta</taxon>
        <taxon>Magnoliopsida</taxon>
        <taxon>eudicotyledons</taxon>
        <taxon>Gunneridae</taxon>
        <taxon>Pentapetalae</taxon>
        <taxon>rosids</taxon>
        <taxon>malvids</taxon>
        <taxon>Malvales</taxon>
        <taxon>Malvaceae</taxon>
        <taxon>Malvoideae</taxon>
        <taxon>Gossypium</taxon>
    </lineage>
</organism>
<evidence type="ECO:0000256" key="1">
    <source>
        <dbReference type="SAM" id="MobiDB-lite"/>
    </source>
</evidence>
<evidence type="ECO:0000313" key="3">
    <source>
        <dbReference type="Proteomes" id="UP001358586"/>
    </source>
</evidence>
<feature type="compositionally biased region" description="Basic and acidic residues" evidence="1">
    <location>
        <begin position="81"/>
        <end position="94"/>
    </location>
</feature>
<feature type="region of interest" description="Disordered" evidence="1">
    <location>
        <begin position="57"/>
        <end position="99"/>
    </location>
</feature>